<dbReference type="InterPro" id="IPR003593">
    <property type="entry name" value="AAA+_ATPase"/>
</dbReference>
<dbReference type="InterPro" id="IPR036640">
    <property type="entry name" value="ABC1_TM_sf"/>
</dbReference>
<dbReference type="InterPro" id="IPR027417">
    <property type="entry name" value="P-loop_NTPase"/>
</dbReference>
<accession>A0ABM4CPP9</accession>
<dbReference type="Pfam" id="PF00005">
    <property type="entry name" value="ABC_tran"/>
    <property type="match status" value="1"/>
</dbReference>
<dbReference type="SMART" id="SM00382">
    <property type="entry name" value="AAA"/>
    <property type="match status" value="1"/>
</dbReference>
<evidence type="ECO:0000256" key="3">
    <source>
        <dbReference type="ARBA" id="ARBA00022741"/>
    </source>
</evidence>
<dbReference type="Gene3D" id="1.20.1560.10">
    <property type="entry name" value="ABC transporter type 1, transmembrane domain"/>
    <property type="match status" value="1"/>
</dbReference>
<dbReference type="CDD" id="cd03249">
    <property type="entry name" value="ABC_MTABC3_MDL1_MDL2"/>
    <property type="match status" value="1"/>
</dbReference>
<evidence type="ECO:0000256" key="5">
    <source>
        <dbReference type="ARBA" id="ARBA00022989"/>
    </source>
</evidence>
<keyword evidence="4" id="KW-0067">ATP-binding</keyword>
<evidence type="ECO:0000256" key="7">
    <source>
        <dbReference type="SAM" id="Phobius"/>
    </source>
</evidence>
<dbReference type="GeneID" id="136085908"/>
<dbReference type="SUPFAM" id="SSF52540">
    <property type="entry name" value="P-loop containing nucleoside triphosphate hydrolases"/>
    <property type="match status" value="1"/>
</dbReference>
<dbReference type="PROSITE" id="PS00211">
    <property type="entry name" value="ABC_TRANSPORTER_1"/>
    <property type="match status" value="1"/>
</dbReference>
<evidence type="ECO:0000313" key="10">
    <source>
        <dbReference type="Proteomes" id="UP001652625"/>
    </source>
</evidence>
<dbReference type="InterPro" id="IPR017871">
    <property type="entry name" value="ABC_transporter-like_CS"/>
</dbReference>
<keyword evidence="5 7" id="KW-1133">Transmembrane helix</keyword>
<evidence type="ECO:0000256" key="6">
    <source>
        <dbReference type="ARBA" id="ARBA00023136"/>
    </source>
</evidence>
<feature type="domain" description="ABC transporter" evidence="8">
    <location>
        <begin position="90"/>
        <end position="326"/>
    </location>
</feature>
<keyword evidence="2 7" id="KW-0812">Transmembrane</keyword>
<feature type="domain" description="ABC transmembrane type-1" evidence="9">
    <location>
        <begin position="12"/>
        <end position="59"/>
    </location>
</feature>
<evidence type="ECO:0000256" key="2">
    <source>
        <dbReference type="ARBA" id="ARBA00022692"/>
    </source>
</evidence>
<feature type="transmembrane region" description="Helical" evidence="7">
    <location>
        <begin position="6"/>
        <end position="24"/>
    </location>
</feature>
<dbReference type="Gene3D" id="3.40.50.300">
    <property type="entry name" value="P-loop containing nucleotide triphosphate hydrolases"/>
    <property type="match status" value="1"/>
</dbReference>
<proteinExistence type="predicted"/>
<organism evidence="10 11">
    <name type="scientific">Hydra vulgaris</name>
    <name type="common">Hydra</name>
    <name type="synonym">Hydra attenuata</name>
    <dbReference type="NCBI Taxonomy" id="6087"/>
    <lineage>
        <taxon>Eukaryota</taxon>
        <taxon>Metazoa</taxon>
        <taxon>Cnidaria</taxon>
        <taxon>Hydrozoa</taxon>
        <taxon>Hydroidolina</taxon>
        <taxon>Anthoathecata</taxon>
        <taxon>Aplanulata</taxon>
        <taxon>Hydridae</taxon>
        <taxon>Hydra</taxon>
    </lineage>
</organism>
<dbReference type="PROSITE" id="PS50929">
    <property type="entry name" value="ABC_TM1F"/>
    <property type="match status" value="1"/>
</dbReference>
<dbReference type="PROSITE" id="PS50893">
    <property type="entry name" value="ABC_TRANSPORTER_2"/>
    <property type="match status" value="1"/>
</dbReference>
<sequence length="350" mass="39079">MEQFMHPFAGNLVLVLWYGGKLVIDGDMNIGELFSFIMYSFNLIWPFAILSSVYGDFMKAAGASIRIYELLDRVLEIKSGSIIVNTKDNITFDNVEFSYPTRPETKVLKNLSFNMKPGETIALVGPSGGGKTTVMSLLERFYDPCYGTIYFGNHDLKSVNLDMLRKKMSIVSQEPVLFATTIANNIAYGIDASQDEIEFAAKQANAHDFIMFFEEGYNTYVGERGIKLSGGQKQRVAIARALLMNPDILLLDEATSALDSESEHLVQEAIDRTMTGKRTVLVIAHRLSTVRHASRVIVINKGVVAEEGTHDELIQANGVYKKLVLRQLEKGRLQNESNDDLDVDELDSKI</sequence>
<reference evidence="11" key="1">
    <citation type="submission" date="2025-08" db="UniProtKB">
        <authorList>
            <consortium name="RefSeq"/>
        </authorList>
    </citation>
    <scope>IDENTIFICATION</scope>
</reference>
<comment type="subcellular location">
    <subcellularLocation>
        <location evidence="1">Membrane</location>
        <topology evidence="1">Multi-pass membrane protein</topology>
    </subcellularLocation>
</comment>
<evidence type="ECO:0000313" key="11">
    <source>
        <dbReference type="RefSeq" id="XP_065663828.1"/>
    </source>
</evidence>
<keyword evidence="6 7" id="KW-0472">Membrane</keyword>
<dbReference type="SUPFAM" id="SSF90123">
    <property type="entry name" value="ABC transporter transmembrane region"/>
    <property type="match status" value="1"/>
</dbReference>
<feature type="transmembrane region" description="Helical" evidence="7">
    <location>
        <begin position="36"/>
        <end position="55"/>
    </location>
</feature>
<evidence type="ECO:0000256" key="1">
    <source>
        <dbReference type="ARBA" id="ARBA00004141"/>
    </source>
</evidence>
<evidence type="ECO:0000259" key="8">
    <source>
        <dbReference type="PROSITE" id="PS50893"/>
    </source>
</evidence>
<dbReference type="PANTHER" id="PTHR43394:SF1">
    <property type="entry name" value="ATP-BINDING CASSETTE SUB-FAMILY B MEMBER 10, MITOCHONDRIAL"/>
    <property type="match status" value="1"/>
</dbReference>
<dbReference type="PANTHER" id="PTHR43394">
    <property type="entry name" value="ATP-DEPENDENT PERMEASE MDL1, MITOCHONDRIAL"/>
    <property type="match status" value="1"/>
</dbReference>
<keyword evidence="3" id="KW-0547">Nucleotide-binding</keyword>
<dbReference type="InterPro" id="IPR003439">
    <property type="entry name" value="ABC_transporter-like_ATP-bd"/>
</dbReference>
<gene>
    <name evidence="11" type="primary">LOC136085908</name>
</gene>
<dbReference type="InterPro" id="IPR011527">
    <property type="entry name" value="ABC1_TM_dom"/>
</dbReference>
<evidence type="ECO:0000256" key="4">
    <source>
        <dbReference type="ARBA" id="ARBA00022840"/>
    </source>
</evidence>
<keyword evidence="10" id="KW-1185">Reference proteome</keyword>
<name>A0ABM4CPP9_HYDVU</name>
<dbReference type="RefSeq" id="XP_065663828.1">
    <property type="nucleotide sequence ID" value="XM_065807756.1"/>
</dbReference>
<protein>
    <submittedName>
        <fullName evidence="11">Uncharacterized protein LOC136085908 isoform X1</fullName>
    </submittedName>
</protein>
<dbReference type="InterPro" id="IPR039421">
    <property type="entry name" value="Type_1_exporter"/>
</dbReference>
<evidence type="ECO:0000259" key="9">
    <source>
        <dbReference type="PROSITE" id="PS50929"/>
    </source>
</evidence>
<dbReference type="Proteomes" id="UP001652625">
    <property type="component" value="Chromosome 10"/>
</dbReference>